<dbReference type="PANTHER" id="PTHR10057">
    <property type="entry name" value="PERIPHERAL-TYPE BENZODIAZEPINE RECEPTOR"/>
    <property type="match status" value="1"/>
</dbReference>
<organism evidence="7 8">
    <name type="scientific">Dioszegia hungarica</name>
    <dbReference type="NCBI Taxonomy" id="4972"/>
    <lineage>
        <taxon>Eukaryota</taxon>
        <taxon>Fungi</taxon>
        <taxon>Dikarya</taxon>
        <taxon>Basidiomycota</taxon>
        <taxon>Agaricomycotina</taxon>
        <taxon>Tremellomycetes</taxon>
        <taxon>Tremellales</taxon>
        <taxon>Bulleribasidiaceae</taxon>
        <taxon>Dioszegia</taxon>
    </lineage>
</organism>
<protein>
    <submittedName>
        <fullName evidence="7">TspO/MBR-related protein</fullName>
    </submittedName>
</protein>
<dbReference type="EMBL" id="JAKWFO010000006">
    <property type="protein sequence ID" value="KAI9634722.1"/>
    <property type="molecule type" value="Genomic_DNA"/>
</dbReference>
<feature type="transmembrane region" description="Helical" evidence="6">
    <location>
        <begin position="16"/>
        <end position="35"/>
    </location>
</feature>
<feature type="transmembrane region" description="Helical" evidence="6">
    <location>
        <begin position="96"/>
        <end position="113"/>
    </location>
</feature>
<feature type="transmembrane region" description="Helical" evidence="6">
    <location>
        <begin position="56"/>
        <end position="76"/>
    </location>
</feature>
<dbReference type="GO" id="GO:0005741">
    <property type="term" value="C:mitochondrial outer membrane"/>
    <property type="evidence" value="ECO:0007669"/>
    <property type="project" value="TreeGrafter"/>
</dbReference>
<dbReference type="InterPro" id="IPR004307">
    <property type="entry name" value="TspO_MBR"/>
</dbReference>
<dbReference type="RefSeq" id="XP_052944499.1">
    <property type="nucleotide sequence ID" value="XM_053089711.1"/>
</dbReference>
<evidence type="ECO:0000256" key="4">
    <source>
        <dbReference type="ARBA" id="ARBA00022989"/>
    </source>
</evidence>
<dbReference type="CDD" id="cd15904">
    <property type="entry name" value="TSPO_MBR"/>
    <property type="match status" value="1"/>
</dbReference>
<evidence type="ECO:0000256" key="1">
    <source>
        <dbReference type="ARBA" id="ARBA00004141"/>
    </source>
</evidence>
<proteinExistence type="inferred from homology"/>
<dbReference type="GeneID" id="77728916"/>
<dbReference type="PIRSF" id="PIRSF005859">
    <property type="entry name" value="PBR"/>
    <property type="match status" value="1"/>
</dbReference>
<reference evidence="7" key="1">
    <citation type="journal article" date="2022" name="G3 (Bethesda)">
        <title>High quality genome of the basidiomycete yeast Dioszegia hungarica PDD-24b-2 isolated from cloud water.</title>
        <authorList>
            <person name="Jarrige D."/>
            <person name="Haridas S."/>
            <person name="Bleykasten-Grosshans C."/>
            <person name="Joly M."/>
            <person name="Nadalig T."/>
            <person name="Sancelme M."/>
            <person name="Vuilleumier S."/>
            <person name="Grigoriev I.V."/>
            <person name="Amato P."/>
            <person name="Bringel F."/>
        </authorList>
    </citation>
    <scope>NUCLEOTIDE SEQUENCE</scope>
    <source>
        <strain evidence="7">PDD-24b-2</strain>
    </source>
</reference>
<name>A0AA38LRR4_9TREE</name>
<dbReference type="Gene3D" id="1.20.1260.100">
    <property type="entry name" value="TspO/MBR protein"/>
    <property type="match status" value="1"/>
</dbReference>
<dbReference type="Pfam" id="PF03073">
    <property type="entry name" value="TspO_MBR"/>
    <property type="match status" value="1"/>
</dbReference>
<keyword evidence="5 6" id="KW-0472">Membrane</keyword>
<dbReference type="Proteomes" id="UP001164286">
    <property type="component" value="Unassembled WGS sequence"/>
</dbReference>
<evidence type="ECO:0000313" key="8">
    <source>
        <dbReference type="Proteomes" id="UP001164286"/>
    </source>
</evidence>
<evidence type="ECO:0000313" key="7">
    <source>
        <dbReference type="EMBL" id="KAI9634722.1"/>
    </source>
</evidence>
<comment type="caution">
    <text evidence="7">The sequence shown here is derived from an EMBL/GenBank/DDBJ whole genome shotgun (WGS) entry which is preliminary data.</text>
</comment>
<sequence>MSPLPEILFDVARNPFLAVGLPIGLGAISGIITGQNARSSWFTTMQAPPGNPPRQAFGPVWTILYGLMGYASHMTVKAMDSAATPGGTHQADTALQLYYAQLALNLLWTPLFFGAKQKELALGNIVALTSTVVAMTVKMHSLNTDFSTTWFLAPYCAWLGYATYLNGGYVFLNNDKLKRA</sequence>
<dbReference type="GO" id="GO:0033013">
    <property type="term" value="P:tetrapyrrole metabolic process"/>
    <property type="evidence" value="ECO:0007669"/>
    <property type="project" value="UniProtKB-ARBA"/>
</dbReference>
<evidence type="ECO:0000256" key="2">
    <source>
        <dbReference type="ARBA" id="ARBA00007524"/>
    </source>
</evidence>
<accession>A0AA38LRR4</accession>
<comment type="subcellular location">
    <subcellularLocation>
        <location evidence="1">Membrane</location>
        <topology evidence="1">Multi-pass membrane protein</topology>
    </subcellularLocation>
</comment>
<keyword evidence="8" id="KW-1185">Reference proteome</keyword>
<dbReference type="AlphaFoldDB" id="A0AA38LRR4"/>
<keyword evidence="3 6" id="KW-0812">Transmembrane</keyword>
<dbReference type="PANTHER" id="PTHR10057:SF0">
    <property type="entry name" value="TRANSLOCATOR PROTEIN"/>
    <property type="match status" value="1"/>
</dbReference>
<evidence type="ECO:0000256" key="6">
    <source>
        <dbReference type="SAM" id="Phobius"/>
    </source>
</evidence>
<feature type="transmembrane region" description="Helical" evidence="6">
    <location>
        <begin position="149"/>
        <end position="172"/>
    </location>
</feature>
<gene>
    <name evidence="7" type="ORF">MKK02DRAFT_37601</name>
</gene>
<dbReference type="FunFam" id="1.20.1260.100:FF:000001">
    <property type="entry name" value="translocator protein 2"/>
    <property type="match status" value="1"/>
</dbReference>
<keyword evidence="4 6" id="KW-1133">Transmembrane helix</keyword>
<evidence type="ECO:0000256" key="5">
    <source>
        <dbReference type="ARBA" id="ARBA00023136"/>
    </source>
</evidence>
<dbReference type="InterPro" id="IPR038330">
    <property type="entry name" value="TspO/MBR-related_sf"/>
</dbReference>
<feature type="transmembrane region" description="Helical" evidence="6">
    <location>
        <begin position="120"/>
        <end position="137"/>
    </location>
</feature>
<evidence type="ECO:0000256" key="3">
    <source>
        <dbReference type="ARBA" id="ARBA00022692"/>
    </source>
</evidence>
<comment type="similarity">
    <text evidence="2">Belongs to the TspO/BZRP family.</text>
</comment>